<dbReference type="GO" id="GO:0016020">
    <property type="term" value="C:membrane"/>
    <property type="evidence" value="ECO:0007669"/>
    <property type="project" value="TreeGrafter"/>
</dbReference>
<dbReference type="AlphaFoldDB" id="A0A6I4VYU2"/>
<evidence type="ECO:0000313" key="3">
    <source>
        <dbReference type="EMBL" id="MXQ54916.1"/>
    </source>
</evidence>
<accession>A0A6I4VYU2</accession>
<name>A0A6I4VYU2_9BACL</name>
<dbReference type="InterPro" id="IPR050248">
    <property type="entry name" value="Polysacc_deacetylase_ArnD"/>
</dbReference>
<reference evidence="3 4" key="1">
    <citation type="submission" date="2019-12" db="EMBL/GenBank/DDBJ databases">
        <title>Whole-genome analyses of novel actinobacteria.</title>
        <authorList>
            <person name="Sahin N."/>
            <person name="Saygin H."/>
        </authorList>
    </citation>
    <scope>NUCLEOTIDE SEQUENCE [LARGE SCALE GENOMIC DNA]</scope>
    <source>
        <strain evidence="3 4">KC615</strain>
    </source>
</reference>
<evidence type="ECO:0000313" key="4">
    <source>
        <dbReference type="Proteomes" id="UP000430692"/>
    </source>
</evidence>
<dbReference type="InterPro" id="IPR002509">
    <property type="entry name" value="NODB_dom"/>
</dbReference>
<keyword evidence="1" id="KW-1133">Transmembrane helix</keyword>
<keyword evidence="1" id="KW-0812">Transmembrane</keyword>
<dbReference type="PANTHER" id="PTHR10587:SF80">
    <property type="entry name" value="CHITOOLIGOSACCHARIDE DEACETYLASE"/>
    <property type="match status" value="1"/>
</dbReference>
<dbReference type="PANTHER" id="PTHR10587">
    <property type="entry name" value="GLYCOSYL TRANSFERASE-RELATED"/>
    <property type="match status" value="1"/>
</dbReference>
<dbReference type="RefSeq" id="WP_160802270.1">
    <property type="nucleotide sequence ID" value="NZ_WUUL01000010.1"/>
</dbReference>
<evidence type="ECO:0000259" key="2">
    <source>
        <dbReference type="PROSITE" id="PS51677"/>
    </source>
</evidence>
<dbReference type="Proteomes" id="UP000430692">
    <property type="component" value="Unassembled WGS sequence"/>
</dbReference>
<dbReference type="GO" id="GO:0005975">
    <property type="term" value="P:carbohydrate metabolic process"/>
    <property type="evidence" value="ECO:0007669"/>
    <property type="project" value="InterPro"/>
</dbReference>
<comment type="caution">
    <text evidence="3">The sequence shown here is derived from an EMBL/GenBank/DDBJ whole genome shotgun (WGS) entry which is preliminary data.</text>
</comment>
<proteinExistence type="predicted"/>
<evidence type="ECO:0000256" key="1">
    <source>
        <dbReference type="SAM" id="Phobius"/>
    </source>
</evidence>
<dbReference type="InterPro" id="IPR011330">
    <property type="entry name" value="Glyco_hydro/deAcase_b/a-brl"/>
</dbReference>
<sequence length="325" mass="36972">MKKNYYIASVLTLIIVTIICYHSPVFVYISALRNQTATPVFLSDDVGLKAKIDKEASSHESAPINARNDRVWKLIPGLDGLIVDKEKTFEKTKQLHSKQIQWVYKIVKPVIDLKDLGTGPIYRGNEQKKAVALMVNVAWGTEYLPEMLKIFQKENIKVTFFLDGTWLNDHRKEGLALENAGHEIGNHGYTHRMMSQVTVDRMQREIGRTEEVIKQVFHHPSKWFAPPAGDYNTKVVQIANEFRLGTVLWTLDTIDWRKTTSSSSMIQKVSTKVEPGNLILMHPTDRTVKALPGIIHAIKQKNLVLTTVSEVLSTKRMNPPLRVHP</sequence>
<dbReference type="SUPFAM" id="SSF88713">
    <property type="entry name" value="Glycoside hydrolase/deacetylase"/>
    <property type="match status" value="1"/>
</dbReference>
<protein>
    <submittedName>
        <fullName evidence="3">Polysaccharide deacetylase family protein</fullName>
    </submittedName>
</protein>
<organism evidence="3 4">
    <name type="scientific">Shimazuella alba</name>
    <dbReference type="NCBI Taxonomy" id="2690964"/>
    <lineage>
        <taxon>Bacteria</taxon>
        <taxon>Bacillati</taxon>
        <taxon>Bacillota</taxon>
        <taxon>Bacilli</taxon>
        <taxon>Bacillales</taxon>
        <taxon>Thermoactinomycetaceae</taxon>
        <taxon>Shimazuella</taxon>
    </lineage>
</organism>
<feature type="domain" description="NodB homology" evidence="2">
    <location>
        <begin position="129"/>
        <end position="306"/>
    </location>
</feature>
<dbReference type="PROSITE" id="PS51677">
    <property type="entry name" value="NODB"/>
    <property type="match status" value="1"/>
</dbReference>
<dbReference type="Pfam" id="PF01522">
    <property type="entry name" value="Polysacc_deac_1"/>
    <property type="match status" value="1"/>
</dbReference>
<dbReference type="EMBL" id="WUUL01000010">
    <property type="protein sequence ID" value="MXQ54916.1"/>
    <property type="molecule type" value="Genomic_DNA"/>
</dbReference>
<feature type="transmembrane region" description="Helical" evidence="1">
    <location>
        <begin position="6"/>
        <end position="29"/>
    </location>
</feature>
<dbReference type="GO" id="GO:0016810">
    <property type="term" value="F:hydrolase activity, acting on carbon-nitrogen (but not peptide) bonds"/>
    <property type="evidence" value="ECO:0007669"/>
    <property type="project" value="InterPro"/>
</dbReference>
<gene>
    <name evidence="3" type="ORF">GSM42_14555</name>
</gene>
<keyword evidence="4" id="KW-1185">Reference proteome</keyword>
<dbReference type="Gene3D" id="3.20.20.370">
    <property type="entry name" value="Glycoside hydrolase/deacetylase"/>
    <property type="match status" value="1"/>
</dbReference>
<keyword evidence="1" id="KW-0472">Membrane</keyword>